<organism evidence="8 9">
    <name type="scientific">Glaciecola petra</name>
    <dbReference type="NCBI Taxonomy" id="3075602"/>
    <lineage>
        <taxon>Bacteria</taxon>
        <taxon>Pseudomonadati</taxon>
        <taxon>Pseudomonadota</taxon>
        <taxon>Gammaproteobacteria</taxon>
        <taxon>Alteromonadales</taxon>
        <taxon>Alteromonadaceae</taxon>
        <taxon>Glaciecola</taxon>
    </lineage>
</organism>
<keyword evidence="7" id="KW-0819">tRNA processing</keyword>
<evidence type="ECO:0000256" key="4">
    <source>
        <dbReference type="ARBA" id="ARBA00022603"/>
    </source>
</evidence>
<dbReference type="EC" id="2.1.1.33" evidence="3"/>
<keyword evidence="5" id="KW-0808">Transferase</keyword>
<comment type="caution">
    <text evidence="8">The sequence shown here is derived from an EMBL/GenBank/DDBJ whole genome shotgun (WGS) entry which is preliminary data.</text>
</comment>
<dbReference type="PROSITE" id="PS51625">
    <property type="entry name" value="SAM_MT_TRMB"/>
    <property type="match status" value="1"/>
</dbReference>
<keyword evidence="9" id="KW-1185">Reference proteome</keyword>
<dbReference type="GO" id="GO:0032259">
    <property type="term" value="P:methylation"/>
    <property type="evidence" value="ECO:0007669"/>
    <property type="project" value="UniProtKB-KW"/>
</dbReference>
<dbReference type="Proteomes" id="UP001253545">
    <property type="component" value="Unassembled WGS sequence"/>
</dbReference>
<accession>A0ABU2ZLN3</accession>
<comment type="catalytic activity">
    <reaction evidence="1">
        <text>guanosine(46) in tRNA + S-adenosyl-L-methionine = N(7)-methylguanosine(46) in tRNA + S-adenosyl-L-homocysteine</text>
        <dbReference type="Rhea" id="RHEA:42708"/>
        <dbReference type="Rhea" id="RHEA-COMP:10188"/>
        <dbReference type="Rhea" id="RHEA-COMP:10189"/>
        <dbReference type="ChEBI" id="CHEBI:57856"/>
        <dbReference type="ChEBI" id="CHEBI:59789"/>
        <dbReference type="ChEBI" id="CHEBI:74269"/>
        <dbReference type="ChEBI" id="CHEBI:74480"/>
        <dbReference type="EC" id="2.1.1.33"/>
    </reaction>
</comment>
<keyword evidence="4 8" id="KW-0489">Methyltransferase</keyword>
<dbReference type="SUPFAM" id="SSF53335">
    <property type="entry name" value="S-adenosyl-L-methionine-dependent methyltransferases"/>
    <property type="match status" value="1"/>
</dbReference>
<evidence type="ECO:0000256" key="7">
    <source>
        <dbReference type="ARBA" id="ARBA00022694"/>
    </source>
</evidence>
<proteinExistence type="predicted"/>
<comment type="function">
    <text evidence="2">Catalyzes the formation of N(7)-methylguanine at position 46 (m7G46) in tRNA.</text>
</comment>
<evidence type="ECO:0000256" key="3">
    <source>
        <dbReference type="ARBA" id="ARBA00011977"/>
    </source>
</evidence>
<evidence type="ECO:0000256" key="5">
    <source>
        <dbReference type="ARBA" id="ARBA00022679"/>
    </source>
</evidence>
<dbReference type="RefSeq" id="WP_311366771.1">
    <property type="nucleotide sequence ID" value="NZ_JAVRHX010000001.1"/>
</dbReference>
<dbReference type="Pfam" id="PF02390">
    <property type="entry name" value="Methyltransf_4"/>
    <property type="match status" value="1"/>
</dbReference>
<dbReference type="GO" id="GO:0008168">
    <property type="term" value="F:methyltransferase activity"/>
    <property type="evidence" value="ECO:0007669"/>
    <property type="project" value="UniProtKB-KW"/>
</dbReference>
<dbReference type="EMBL" id="JAVRHX010000001">
    <property type="protein sequence ID" value="MDT0593244.1"/>
    <property type="molecule type" value="Genomic_DNA"/>
</dbReference>
<evidence type="ECO:0000256" key="6">
    <source>
        <dbReference type="ARBA" id="ARBA00022691"/>
    </source>
</evidence>
<protein>
    <recommendedName>
        <fullName evidence="3">tRNA (guanine(46)-N(7))-methyltransferase</fullName>
        <ecNumber evidence="3">2.1.1.33</ecNumber>
    </recommendedName>
</protein>
<gene>
    <name evidence="8" type="ORF">RM552_00125</name>
</gene>
<evidence type="ECO:0000256" key="2">
    <source>
        <dbReference type="ARBA" id="ARBA00003015"/>
    </source>
</evidence>
<evidence type="ECO:0000313" key="9">
    <source>
        <dbReference type="Proteomes" id="UP001253545"/>
    </source>
</evidence>
<dbReference type="InterPro" id="IPR029063">
    <property type="entry name" value="SAM-dependent_MTases_sf"/>
</dbReference>
<keyword evidence="6" id="KW-0949">S-adenosyl-L-methionine</keyword>
<dbReference type="Gene3D" id="3.40.50.150">
    <property type="entry name" value="Vaccinia Virus protein VP39"/>
    <property type="match status" value="1"/>
</dbReference>
<name>A0ABU2ZLN3_9ALTE</name>
<sequence>MKNKPSLQAKSIETNQFEPHQDLIDRLQRHQRHHFKRPFADHTRLAFDSLIAWLEGWHGDVVLDTCCGVGESSIAIAREYPDVMVVGIDKSNQRLAKHSSYSSINKAQLSTYPVNAIPKNYMLLQADLNDFWRLLNHYIEQQSPAWKVIKQYILYPNPYPKKTQLGKRWHASAIFPEILKTCQCIEVRSNWKIYLEEFKIAAEYFGLIGELNNIEASQAPITPFERKYLASGQTCFKLDIRPAGSDKE</sequence>
<reference evidence="8 9" key="1">
    <citation type="submission" date="2023-09" db="EMBL/GenBank/DDBJ databases">
        <authorList>
            <person name="Rey-Velasco X."/>
        </authorList>
    </citation>
    <scope>NUCLEOTIDE SEQUENCE [LARGE SCALE GENOMIC DNA]</scope>
    <source>
        <strain evidence="8 9">P117</strain>
    </source>
</reference>
<dbReference type="InterPro" id="IPR003358">
    <property type="entry name" value="tRNA_(Gua-N-7)_MeTrfase_Trmb"/>
</dbReference>
<evidence type="ECO:0000313" key="8">
    <source>
        <dbReference type="EMBL" id="MDT0593244.1"/>
    </source>
</evidence>
<evidence type="ECO:0000256" key="1">
    <source>
        <dbReference type="ARBA" id="ARBA00000142"/>
    </source>
</evidence>